<sequence>MPADRGRRLVRPAAMPALPDRRVLEAAADWFARLGDERASADDTRQWQAWLDARPEHRRAWDAVAAVSARFESVAGQPALEALTGAGRGRRRALRTLMLLAGAGGLGAAAWNQPATRRQLADLRTDVGQTRQATLEDGSRLWLNTASAVNLRFDAQARRVVLVDGETLIDTHPDSREPARPFLLDVGYAQLRALGTRFAVLRDGGRAWLDVYAGAVEIRPDAAPARVAQAGTRTGFSGRAIDAAEPLDRARDAWTRGELVADGQPLARFAAELARYRRGFVTCTPEVAQLPLVGVFPLADTDRILRALEATLPVRARRVLPGWVRLEAA</sequence>
<protein>
    <submittedName>
        <fullName evidence="3">DUF4880 domain-containing protein</fullName>
    </submittedName>
</protein>
<feature type="domain" description="FecR N-terminal" evidence="2">
    <location>
        <begin position="25"/>
        <end position="66"/>
    </location>
</feature>
<dbReference type="PANTHER" id="PTHR30273">
    <property type="entry name" value="PERIPLASMIC SIGNAL SENSOR AND SIGMA FACTOR ACTIVATOR FECR-RELATED"/>
    <property type="match status" value="1"/>
</dbReference>
<evidence type="ECO:0000259" key="1">
    <source>
        <dbReference type="Pfam" id="PF04773"/>
    </source>
</evidence>
<reference evidence="4" key="1">
    <citation type="submission" date="2015-12" db="EMBL/GenBank/DDBJ databases">
        <title>FDA dAtabase for Regulatory Grade micrObial Sequences (FDA-ARGOS): Supporting development and validation of Infectious Disease Dx tests.</title>
        <authorList>
            <person name="Case J."/>
            <person name="Tallon L."/>
            <person name="Sadzewicz L."/>
            <person name="Sengamalay N."/>
            <person name="Ott S."/>
            <person name="Godinez A."/>
            <person name="Nagaraj S."/>
            <person name="Nadendla S."/>
            <person name="Sichtig H."/>
        </authorList>
    </citation>
    <scope>NUCLEOTIDE SEQUENCE [LARGE SCALE GENOMIC DNA]</scope>
    <source>
        <strain evidence="4">FDAARGOS_147</strain>
    </source>
</reference>
<feature type="domain" description="FecR protein" evidence="1">
    <location>
        <begin position="122"/>
        <end position="217"/>
    </location>
</feature>
<dbReference type="PIRSF" id="PIRSF018266">
    <property type="entry name" value="FecR"/>
    <property type="match status" value="1"/>
</dbReference>
<dbReference type="GO" id="GO:0016989">
    <property type="term" value="F:sigma factor antagonist activity"/>
    <property type="evidence" value="ECO:0007669"/>
    <property type="project" value="TreeGrafter"/>
</dbReference>
<dbReference type="AlphaFoldDB" id="A0A0X8NVF5"/>
<dbReference type="InterPro" id="IPR006860">
    <property type="entry name" value="FecR"/>
</dbReference>
<dbReference type="EMBL" id="CP014060">
    <property type="protein sequence ID" value="AMG35110.2"/>
    <property type="molecule type" value="Genomic_DNA"/>
</dbReference>
<organism evidence="3 4">
    <name type="scientific">Alcaligenes xylosoxydans xylosoxydans</name>
    <name type="common">Achromobacter xylosoxidans</name>
    <dbReference type="NCBI Taxonomy" id="85698"/>
    <lineage>
        <taxon>Bacteria</taxon>
        <taxon>Pseudomonadati</taxon>
        <taxon>Pseudomonadota</taxon>
        <taxon>Betaproteobacteria</taxon>
        <taxon>Burkholderiales</taxon>
        <taxon>Alcaligenaceae</taxon>
        <taxon>Achromobacter</taxon>
    </lineage>
</organism>
<evidence type="ECO:0000313" key="3">
    <source>
        <dbReference type="EMBL" id="AMG35110.2"/>
    </source>
</evidence>
<dbReference type="Proteomes" id="UP000060602">
    <property type="component" value="Chromosome"/>
</dbReference>
<gene>
    <name evidence="3" type="ORF">AL504_03030</name>
</gene>
<dbReference type="Gene3D" id="2.60.120.1440">
    <property type="match status" value="1"/>
</dbReference>
<dbReference type="Pfam" id="PF16220">
    <property type="entry name" value="DUF4880"/>
    <property type="match status" value="1"/>
</dbReference>
<accession>A0A0X8NVF5</accession>
<name>A0A0X8NVF5_ALCXX</name>
<dbReference type="InterPro" id="IPR032623">
    <property type="entry name" value="FecR_N"/>
</dbReference>
<dbReference type="PANTHER" id="PTHR30273:SF2">
    <property type="entry name" value="PROTEIN FECR"/>
    <property type="match status" value="1"/>
</dbReference>
<evidence type="ECO:0000313" key="4">
    <source>
        <dbReference type="Proteomes" id="UP000060602"/>
    </source>
</evidence>
<proteinExistence type="predicted"/>
<dbReference type="InterPro" id="IPR012373">
    <property type="entry name" value="Ferrdict_sens_TM"/>
</dbReference>
<dbReference type="Pfam" id="PF04773">
    <property type="entry name" value="FecR"/>
    <property type="match status" value="1"/>
</dbReference>
<evidence type="ECO:0000259" key="2">
    <source>
        <dbReference type="Pfam" id="PF16220"/>
    </source>
</evidence>